<evidence type="ECO:0000259" key="1">
    <source>
        <dbReference type="Pfam" id="PF09992"/>
    </source>
</evidence>
<feature type="domain" description="Phosphodiester glycosidase" evidence="1">
    <location>
        <begin position="67"/>
        <end position="226"/>
    </location>
</feature>
<organism evidence="2">
    <name type="scientific">anaerobic digester metagenome</name>
    <dbReference type="NCBI Taxonomy" id="1263854"/>
    <lineage>
        <taxon>unclassified sequences</taxon>
        <taxon>metagenomes</taxon>
        <taxon>ecological metagenomes</taxon>
    </lineage>
</organism>
<reference evidence="2" key="1">
    <citation type="submission" date="2019-03" db="EMBL/GenBank/DDBJ databases">
        <authorList>
            <person name="Hao L."/>
        </authorList>
    </citation>
    <scope>NUCLEOTIDE SEQUENCE</scope>
</reference>
<dbReference type="EMBL" id="CAADRN010000151">
    <property type="protein sequence ID" value="VFU13905.1"/>
    <property type="molecule type" value="Genomic_DNA"/>
</dbReference>
<dbReference type="AlphaFoldDB" id="A0A485M0X0"/>
<name>A0A485M0X0_9ZZZZ</name>
<dbReference type="Pfam" id="PF09992">
    <property type="entry name" value="NAGPA"/>
    <property type="match status" value="1"/>
</dbReference>
<proteinExistence type="predicted"/>
<evidence type="ECO:0000313" key="2">
    <source>
        <dbReference type="EMBL" id="VFU13905.1"/>
    </source>
</evidence>
<gene>
    <name evidence="2" type="ORF">SCFA_2340002</name>
</gene>
<accession>A0A485M0X0</accession>
<sequence>MGSNATLGINNSNKVHIDKLEPHIEGSTDGSREWPNWWYAWGLNHPQPDGIVIYTPEYKNSVTPPGNAAIIVKNGVTTGIEKGAVNIPADGYVILYGENNNERYEQFKIGTSVDYKVIFNENEESRFKSALSNYPLLLLNGMQAIEQVNDPKMTGRTPKSFVGVTWDNILIMGTADTVNVWDLANIAQSLGLKAAINLDGGASCGLYYNGSYIKTPGRQLSNCLAVIAD</sequence>
<dbReference type="InterPro" id="IPR018711">
    <property type="entry name" value="NAGPA"/>
</dbReference>
<protein>
    <recommendedName>
        <fullName evidence="1">Phosphodiester glycosidase domain-containing protein</fullName>
    </recommendedName>
</protein>